<keyword evidence="10" id="KW-0234">DNA repair</keyword>
<evidence type="ECO:0000256" key="6">
    <source>
        <dbReference type="ARBA" id="ARBA00022763"/>
    </source>
</evidence>
<feature type="coiled-coil region" evidence="12">
    <location>
        <begin position="271"/>
        <end position="392"/>
    </location>
</feature>
<sequence>MDASEIVGARYTYGYIKAITLRNFMCHKHLSLTLTDKLNFIVGRNGSGKSAVLCAIILGLGGKASFANRSNRAVEYVRYGQRMAEIIIALSNDGPCAYMPNEYGNEIIVHRRLYRASGSRYELKSANGRVVSTSVADLNAMLCYFNIHVRNPACILTQDHSRNFLHVLNGRSLYQFYMLCTQLDSIKLDLINARQSALEAGKTMDGKRRGMDASKALILETEEKLKRLMLVQEAEVLLEEVEKEWCWASVKHYEVEVARATTASERKQKEVIELSAKLDTEKASVEELNNEVRSCNAEMDQLKEAVEHYESNQRKTTMDAETIRSNISRERAVVASLKTEIERLKEQLNTYVEKLDAARGQSNNSAKANEDAAEQENEIATLQLDVKAAMHSVQVAEGDVMLLMSTVVALERSIVEKRTELRNIDEHLRTNAEKMSSIRSSVGDRLDRFGVKEKNLAMFVQREHKKFFTKKPRGPIGSLVTVLNSQWTKAVECCLGPLVNAYVCDNFKDADVLRSLAIKNGIASGNLLIIVSEFGDEVAYDLRGHQAECPYPTVLSVLQCENAVVRNVLIDERAIERTLLFTDESLMVRVMMSSQFGNFPFAFSVDGDQCIRHPCFRKYKPSYRRTYVLTTSNEAAMEQLTADCKELSSNKATLVEEIATVSGKLTEMRKELATRQAEVRELNTTKSSKLARINALRSARMESSNFEKDVSMLERQVKDLQRKVASIKEERKQRKSQIEALELKVGDLLSSGDRVEQDRLNALKKIQDITNRMTAIHQSKQLCEANLCSFLKSINEAKVESEELQNIAHASRLQLKEAMSKAQEVCPVRIEVERPLEDIQKHLEQLRLAIDQPVENDCTIEELREKLEMLNGKLDSMTAEYNEARILLENLSSELEKREQFFVSMRNRVDTSVEDSFKSYITLRYSSGGLVIDHDKETVDICLNWERREDADQLRNLRALSGGERSFATVCLLLSLWEIIDLPFRCLDEFDVFMDMINRDTAIETLVEYANEEKNLHRQFIFFSPLQISDSMLDDAVNVIHLSAENRADDES</sequence>
<evidence type="ECO:0000256" key="3">
    <source>
        <dbReference type="ARBA" id="ARBA00006793"/>
    </source>
</evidence>
<name>A0A5S6QJL6_TRIMR</name>
<dbReference type="GO" id="GO:0005634">
    <property type="term" value="C:nucleus"/>
    <property type="evidence" value="ECO:0007669"/>
    <property type="project" value="UniProtKB-SubCell"/>
</dbReference>
<protein>
    <submittedName>
        <fullName evidence="15">SMC_N domain-containing protein</fullName>
    </submittedName>
</protein>
<evidence type="ECO:0000256" key="2">
    <source>
        <dbReference type="ARBA" id="ARBA00004286"/>
    </source>
</evidence>
<feature type="coiled-coil region" evidence="12">
    <location>
        <begin position="860"/>
        <end position="894"/>
    </location>
</feature>
<dbReference type="InterPro" id="IPR027417">
    <property type="entry name" value="P-loop_NTPase"/>
</dbReference>
<dbReference type="GO" id="GO:0003684">
    <property type="term" value="F:damaged DNA binding"/>
    <property type="evidence" value="ECO:0007669"/>
    <property type="project" value="TreeGrafter"/>
</dbReference>
<evidence type="ECO:0000256" key="5">
    <source>
        <dbReference type="ARBA" id="ARBA00022741"/>
    </source>
</evidence>
<dbReference type="PANTHER" id="PTHR19306:SF6">
    <property type="entry name" value="STRUCTURAL MAINTENANCE OF CHROMOSOMES PROTEIN 6"/>
    <property type="match status" value="1"/>
</dbReference>
<keyword evidence="6" id="KW-0227">DNA damage</keyword>
<feature type="domain" description="RecF/RecN/SMC N-terminal" evidence="13">
    <location>
        <begin position="15"/>
        <end position="1042"/>
    </location>
</feature>
<dbReference type="SUPFAM" id="SSF52540">
    <property type="entry name" value="P-loop containing nucleoside triphosphate hydrolases"/>
    <property type="match status" value="1"/>
</dbReference>
<evidence type="ECO:0000256" key="10">
    <source>
        <dbReference type="ARBA" id="ARBA00023204"/>
    </source>
</evidence>
<organism evidence="14 15">
    <name type="scientific">Trichuris muris</name>
    <name type="common">Mouse whipworm</name>
    <dbReference type="NCBI Taxonomy" id="70415"/>
    <lineage>
        <taxon>Eukaryota</taxon>
        <taxon>Metazoa</taxon>
        <taxon>Ecdysozoa</taxon>
        <taxon>Nematoda</taxon>
        <taxon>Enoplea</taxon>
        <taxon>Dorylaimia</taxon>
        <taxon>Trichinellida</taxon>
        <taxon>Trichuridae</taxon>
        <taxon>Trichuris</taxon>
    </lineage>
</organism>
<comment type="subcellular location">
    <subcellularLocation>
        <location evidence="2">Chromosome</location>
    </subcellularLocation>
    <subcellularLocation>
        <location evidence="1">Nucleus</location>
    </subcellularLocation>
</comment>
<evidence type="ECO:0000256" key="12">
    <source>
        <dbReference type="SAM" id="Coils"/>
    </source>
</evidence>
<evidence type="ECO:0000313" key="15">
    <source>
        <dbReference type="WBParaSite" id="TMUE_2000007370.1"/>
    </source>
</evidence>
<keyword evidence="7" id="KW-0067">ATP-binding</keyword>
<evidence type="ECO:0000256" key="4">
    <source>
        <dbReference type="ARBA" id="ARBA00022454"/>
    </source>
</evidence>
<evidence type="ECO:0000256" key="8">
    <source>
        <dbReference type="ARBA" id="ARBA00023054"/>
    </source>
</evidence>
<keyword evidence="14" id="KW-1185">Reference proteome</keyword>
<keyword evidence="8 12" id="KW-0175">Coiled coil</keyword>
<evidence type="ECO:0000256" key="11">
    <source>
        <dbReference type="ARBA" id="ARBA00023242"/>
    </source>
</evidence>
<keyword evidence="9" id="KW-0233">DNA recombination</keyword>
<keyword evidence="11" id="KW-0539">Nucleus</keyword>
<keyword evidence="5" id="KW-0547">Nucleotide-binding</keyword>
<evidence type="ECO:0000256" key="1">
    <source>
        <dbReference type="ARBA" id="ARBA00004123"/>
    </source>
</evidence>
<evidence type="ECO:0000259" key="13">
    <source>
        <dbReference type="Pfam" id="PF02463"/>
    </source>
</evidence>
<dbReference type="GO" id="GO:0030915">
    <property type="term" value="C:Smc5-Smc6 complex"/>
    <property type="evidence" value="ECO:0007669"/>
    <property type="project" value="TreeGrafter"/>
</dbReference>
<dbReference type="WBParaSite" id="TMUE_2000007370.1">
    <property type="protein sequence ID" value="TMUE_2000007370.1"/>
    <property type="gene ID" value="WBGene00285613"/>
</dbReference>
<accession>A0A5S6QJL6</accession>
<evidence type="ECO:0000256" key="9">
    <source>
        <dbReference type="ARBA" id="ARBA00023172"/>
    </source>
</evidence>
<evidence type="ECO:0000256" key="7">
    <source>
        <dbReference type="ARBA" id="ARBA00022840"/>
    </source>
</evidence>
<comment type="similarity">
    <text evidence="3">Belongs to the SMC family. SMC6 subfamily.</text>
</comment>
<dbReference type="Pfam" id="PF02463">
    <property type="entry name" value="SMC_N"/>
    <property type="match status" value="1"/>
</dbReference>
<reference evidence="15" key="1">
    <citation type="submission" date="2019-12" db="UniProtKB">
        <authorList>
            <consortium name="WormBaseParasite"/>
        </authorList>
    </citation>
    <scope>IDENTIFICATION</scope>
</reference>
<proteinExistence type="inferred from homology"/>
<dbReference type="GO" id="GO:0035861">
    <property type="term" value="C:site of double-strand break"/>
    <property type="evidence" value="ECO:0007669"/>
    <property type="project" value="TreeGrafter"/>
</dbReference>
<dbReference type="STRING" id="70415.A0A5S6QJL6"/>
<dbReference type="Proteomes" id="UP000046395">
    <property type="component" value="Unassembled WGS sequence"/>
</dbReference>
<dbReference type="Gene3D" id="3.40.50.300">
    <property type="entry name" value="P-loop containing nucleotide triphosphate hydrolases"/>
    <property type="match status" value="2"/>
</dbReference>
<keyword evidence="4" id="KW-0158">Chromosome</keyword>
<evidence type="ECO:0000313" key="14">
    <source>
        <dbReference type="Proteomes" id="UP000046395"/>
    </source>
</evidence>
<dbReference type="AlphaFoldDB" id="A0A5S6QJL6"/>
<dbReference type="InterPro" id="IPR003395">
    <property type="entry name" value="RecF/RecN/SMC_N"/>
</dbReference>
<dbReference type="GO" id="GO:0005524">
    <property type="term" value="F:ATP binding"/>
    <property type="evidence" value="ECO:0007669"/>
    <property type="project" value="UniProtKB-KW"/>
</dbReference>
<dbReference type="PANTHER" id="PTHR19306">
    <property type="entry name" value="STRUCTURAL MAINTENANCE OF CHROMOSOMES 5,6 SMC5, SMC6"/>
    <property type="match status" value="1"/>
</dbReference>
<dbReference type="GO" id="GO:0003697">
    <property type="term" value="F:single-stranded DNA binding"/>
    <property type="evidence" value="ECO:0007669"/>
    <property type="project" value="TreeGrafter"/>
</dbReference>
<feature type="coiled-coil region" evidence="12">
    <location>
        <begin position="637"/>
        <end position="744"/>
    </location>
</feature>
<dbReference type="GO" id="GO:0000724">
    <property type="term" value="P:double-strand break repair via homologous recombination"/>
    <property type="evidence" value="ECO:0007669"/>
    <property type="project" value="TreeGrafter"/>
</dbReference>